<name>A0A839N7I3_9MICO</name>
<organism evidence="1 2">
    <name type="scientific">Flexivirga oryzae</name>
    <dbReference type="NCBI Taxonomy" id="1794944"/>
    <lineage>
        <taxon>Bacteria</taxon>
        <taxon>Bacillati</taxon>
        <taxon>Actinomycetota</taxon>
        <taxon>Actinomycetes</taxon>
        <taxon>Micrococcales</taxon>
        <taxon>Dermacoccaceae</taxon>
        <taxon>Flexivirga</taxon>
    </lineage>
</organism>
<keyword evidence="2" id="KW-1185">Reference proteome</keyword>
<protein>
    <submittedName>
        <fullName evidence="1">Uncharacterized protein</fullName>
    </submittedName>
</protein>
<accession>A0A839N7I3</accession>
<evidence type="ECO:0000313" key="1">
    <source>
        <dbReference type="EMBL" id="MBB2893730.1"/>
    </source>
</evidence>
<sequence length="624" mass="70208">MDDGDEQIQERRTRWRIIQPDELIATFLLPLPDPIGLEDGTIIPTFVPLDNIEIDLLQPWLNHLWFQDSAGGDYAYPCSEILGNDASHTDWSDKYALSSSIQFHQTFSDAAIRDGLEAAMNVARVVSGPHLTTEEKAEALSEQMVRHIALDHLRSAGLGAVTIAECGVGLRIAGGTLGSAGPFTFGGARENTAEPLEADEVYPDQVARWSWRFFPPDAVIDPLLVERRLRNAIAVAITDLRSIQRATVAFQREPTIISSIERLPLFVPVILRRASQIGDPTVAPEVNLMVTRGVIGSIVAPQTISTDMMVSLSDTRHRLDNGVFSAHLDLHREAMVAIDRYGDMRMGALLLGISAESLLDELILHLMWEEAKSPEHAAREWMRGLDARVRSELPSRLGGPWDMTRRNAIGVWAQEVAALRHRVVHAAYIPSRAEAEAAVRGVNRLVSHLCDRLAAQDILSKYPRTALSLACEDGLRRRNAYTRRLSELQNDRREVPWHETFVRWREAWRRTRQDIDGKPREPMLDQTRILAVRDPDRTLRWVLHDYTQHLALQVEAPGIPARILKQIHSSADSFHSLGYPLPVSTSLRDVPKPVVSQDARWTEEYHLVPMTGVMVDRSDLRQEM</sequence>
<comment type="caution">
    <text evidence="1">The sequence shown here is derived from an EMBL/GenBank/DDBJ whole genome shotgun (WGS) entry which is preliminary data.</text>
</comment>
<proteinExistence type="predicted"/>
<reference evidence="1 2" key="1">
    <citation type="submission" date="2020-08" db="EMBL/GenBank/DDBJ databases">
        <title>Sequencing the genomes of 1000 actinobacteria strains.</title>
        <authorList>
            <person name="Klenk H.-P."/>
        </authorList>
    </citation>
    <scope>NUCLEOTIDE SEQUENCE [LARGE SCALE GENOMIC DNA]</scope>
    <source>
        <strain evidence="1 2">DSM 105369</strain>
    </source>
</reference>
<gene>
    <name evidence="1" type="ORF">FHU39_003761</name>
</gene>
<dbReference type="RefSeq" id="WP_183322175.1">
    <property type="nucleotide sequence ID" value="NZ_JACHVQ010000003.1"/>
</dbReference>
<dbReference type="AlphaFoldDB" id="A0A839N7I3"/>
<evidence type="ECO:0000313" key="2">
    <source>
        <dbReference type="Proteomes" id="UP000559182"/>
    </source>
</evidence>
<dbReference type="EMBL" id="JACHVQ010000003">
    <property type="protein sequence ID" value="MBB2893730.1"/>
    <property type="molecule type" value="Genomic_DNA"/>
</dbReference>
<dbReference type="Proteomes" id="UP000559182">
    <property type="component" value="Unassembled WGS sequence"/>
</dbReference>